<accession>A0ABT4YTW4</accession>
<reference evidence="2 3" key="1">
    <citation type="submission" date="2023-01" db="EMBL/GenBank/DDBJ databases">
        <title>Vibrio sp. KJ40-1 sp.nov, isolated from marine algae.</title>
        <authorList>
            <person name="Butt M."/>
            <person name="Kim J.M.J."/>
            <person name="Jeon C.O.C."/>
        </authorList>
    </citation>
    <scope>NUCLEOTIDE SEQUENCE [LARGE SCALE GENOMIC DNA]</scope>
    <source>
        <strain evidence="2 3">KJ40-1</strain>
    </source>
</reference>
<evidence type="ECO:0000259" key="1">
    <source>
        <dbReference type="Pfam" id="PF14319"/>
    </source>
</evidence>
<protein>
    <submittedName>
        <fullName evidence="2">Transposase zinc-binding domain-containing protein</fullName>
    </submittedName>
</protein>
<sequence>MNMLSPYQTVLTKGIEEIDKLTIRPRQWQVLHHLRDCRTERMGSYDWRCEHCGYETTWYCSCRDRHCPSCQE</sequence>
<organism evidence="2 3">
    <name type="scientific">Vibrio algarum</name>
    <dbReference type="NCBI Taxonomy" id="3020714"/>
    <lineage>
        <taxon>Bacteria</taxon>
        <taxon>Pseudomonadati</taxon>
        <taxon>Pseudomonadota</taxon>
        <taxon>Gammaproteobacteria</taxon>
        <taxon>Vibrionales</taxon>
        <taxon>Vibrionaceae</taxon>
        <taxon>Vibrio</taxon>
    </lineage>
</organism>
<comment type="caution">
    <text evidence="2">The sequence shown here is derived from an EMBL/GenBank/DDBJ whole genome shotgun (WGS) entry which is preliminary data.</text>
</comment>
<dbReference type="PANTHER" id="PTHR37023:SF1">
    <property type="entry name" value="ISSOD25 TRANSPOSASE TNPA_ISSOD25"/>
    <property type="match status" value="1"/>
</dbReference>
<feature type="domain" description="Transposase zinc-binding" evidence="1">
    <location>
        <begin position="20"/>
        <end position="72"/>
    </location>
</feature>
<proteinExistence type="predicted"/>
<dbReference type="InterPro" id="IPR026889">
    <property type="entry name" value="Zn_Tnp"/>
</dbReference>
<dbReference type="EMBL" id="JAQLOI010000003">
    <property type="protein sequence ID" value="MDB1125018.1"/>
    <property type="molecule type" value="Genomic_DNA"/>
</dbReference>
<dbReference type="RefSeq" id="WP_272138338.1">
    <property type="nucleotide sequence ID" value="NZ_JAQLOI010000003.1"/>
</dbReference>
<dbReference type="PANTHER" id="PTHR37023">
    <property type="entry name" value="TRANSPOSASE"/>
    <property type="match status" value="1"/>
</dbReference>
<evidence type="ECO:0000313" key="3">
    <source>
        <dbReference type="Proteomes" id="UP001210678"/>
    </source>
</evidence>
<gene>
    <name evidence="2" type="ORF">PGX00_15785</name>
</gene>
<keyword evidence="3" id="KW-1185">Reference proteome</keyword>
<evidence type="ECO:0000313" key="2">
    <source>
        <dbReference type="EMBL" id="MDB1125018.1"/>
    </source>
</evidence>
<dbReference type="Pfam" id="PF14319">
    <property type="entry name" value="Zn_Tnp_IS91"/>
    <property type="match status" value="1"/>
</dbReference>
<dbReference type="Proteomes" id="UP001210678">
    <property type="component" value="Unassembled WGS sequence"/>
</dbReference>
<name>A0ABT4YTW4_9VIBR</name>